<evidence type="ECO:0000256" key="1">
    <source>
        <dbReference type="SAM" id="MobiDB-lite"/>
    </source>
</evidence>
<evidence type="ECO:0000313" key="4">
    <source>
        <dbReference type="Proteomes" id="UP000467840"/>
    </source>
</evidence>
<dbReference type="EMBL" id="JAAGAX010000005">
    <property type="protein sequence ID" value="KAF2314679.1"/>
    <property type="molecule type" value="Genomic_DNA"/>
</dbReference>
<feature type="compositionally biased region" description="Basic and acidic residues" evidence="1">
    <location>
        <begin position="13"/>
        <end position="27"/>
    </location>
</feature>
<protein>
    <submittedName>
        <fullName evidence="2">Uncharacterized protein</fullName>
    </submittedName>
</protein>
<comment type="caution">
    <text evidence="2">The sequence shown here is derived from an EMBL/GenBank/DDBJ whole genome shotgun (WGS) entry which is preliminary data.</text>
</comment>
<gene>
    <name evidence="2" type="ORF">GH714_028485</name>
    <name evidence="3" type="ORF">GH714_042039</name>
</gene>
<reference evidence="2 4" key="1">
    <citation type="journal article" date="2020" name="Mol. Plant">
        <title>The Chromosome-Based Rubber Tree Genome Provides New Insights into Spurge Genome Evolution and Rubber Biosynthesis.</title>
        <authorList>
            <person name="Liu J."/>
            <person name="Shi C."/>
            <person name="Shi C.C."/>
            <person name="Li W."/>
            <person name="Zhang Q.J."/>
            <person name="Zhang Y."/>
            <person name="Li K."/>
            <person name="Lu H.F."/>
            <person name="Shi C."/>
            <person name="Zhu S.T."/>
            <person name="Xiao Z.Y."/>
            <person name="Nan H."/>
            <person name="Yue Y."/>
            <person name="Zhu X.G."/>
            <person name="Wu Y."/>
            <person name="Hong X.N."/>
            <person name="Fan G.Y."/>
            <person name="Tong Y."/>
            <person name="Zhang D."/>
            <person name="Mao C.L."/>
            <person name="Liu Y.L."/>
            <person name="Hao S.J."/>
            <person name="Liu W.Q."/>
            <person name="Lv M.Q."/>
            <person name="Zhang H.B."/>
            <person name="Liu Y."/>
            <person name="Hu-Tang G.R."/>
            <person name="Wang J.P."/>
            <person name="Wang J.H."/>
            <person name="Sun Y.H."/>
            <person name="Ni S.B."/>
            <person name="Chen W.B."/>
            <person name="Zhang X.C."/>
            <person name="Jiao Y.N."/>
            <person name="Eichler E.E."/>
            <person name="Li G.H."/>
            <person name="Liu X."/>
            <person name="Gao L.Z."/>
        </authorList>
    </citation>
    <scope>NUCLEOTIDE SEQUENCE [LARGE SCALE GENOMIC DNA]</scope>
    <source>
        <strain evidence="4">cv. GT1</strain>
        <tissue evidence="2">Leaf</tissue>
    </source>
</reference>
<name>A0A6A6MS05_HEVBR</name>
<evidence type="ECO:0000313" key="2">
    <source>
        <dbReference type="EMBL" id="KAF2314679.1"/>
    </source>
</evidence>
<dbReference type="EMBL" id="JAAGAX010000005">
    <property type="protein sequence ID" value="KAF2316698.1"/>
    <property type="molecule type" value="Genomic_DNA"/>
</dbReference>
<organism evidence="2 4">
    <name type="scientific">Hevea brasiliensis</name>
    <name type="common">Para rubber tree</name>
    <name type="synonym">Siphonia brasiliensis</name>
    <dbReference type="NCBI Taxonomy" id="3981"/>
    <lineage>
        <taxon>Eukaryota</taxon>
        <taxon>Viridiplantae</taxon>
        <taxon>Streptophyta</taxon>
        <taxon>Embryophyta</taxon>
        <taxon>Tracheophyta</taxon>
        <taxon>Spermatophyta</taxon>
        <taxon>Magnoliopsida</taxon>
        <taxon>eudicotyledons</taxon>
        <taxon>Gunneridae</taxon>
        <taxon>Pentapetalae</taxon>
        <taxon>rosids</taxon>
        <taxon>fabids</taxon>
        <taxon>Malpighiales</taxon>
        <taxon>Euphorbiaceae</taxon>
        <taxon>Crotonoideae</taxon>
        <taxon>Micrandreae</taxon>
        <taxon>Hevea</taxon>
    </lineage>
</organism>
<dbReference type="Proteomes" id="UP000467840">
    <property type="component" value="Chromosome 15"/>
</dbReference>
<accession>A0A6A6MS05</accession>
<sequence length="139" mass="16240">MEQEQDFVFDLSSAREEYEEKDRNGDDRKLELKMGTVEAKPEIFVVETFGDVLENKNDKGATKNVVTVSKWQNFRSQDSEFSYCDPISLLEDEWEVSRRERKKVQSSNGIMIFREQAWKDISAEAYDGNQHLLFQNSAN</sequence>
<feature type="region of interest" description="Disordered" evidence="1">
    <location>
        <begin position="1"/>
        <end position="27"/>
    </location>
</feature>
<keyword evidence="4" id="KW-1185">Reference proteome</keyword>
<proteinExistence type="predicted"/>
<dbReference type="AlphaFoldDB" id="A0A6A6MS05"/>
<evidence type="ECO:0000313" key="3">
    <source>
        <dbReference type="EMBL" id="KAF2316698.1"/>
    </source>
</evidence>